<dbReference type="EMBL" id="MU007125">
    <property type="protein sequence ID" value="KAF2418749.1"/>
    <property type="molecule type" value="Genomic_DNA"/>
</dbReference>
<dbReference type="Proteomes" id="UP000800235">
    <property type="component" value="Unassembled WGS sequence"/>
</dbReference>
<keyword evidence="2" id="KW-1185">Reference proteome</keyword>
<reference evidence="1" key="1">
    <citation type="journal article" date="2020" name="Stud. Mycol.">
        <title>101 Dothideomycetes genomes: a test case for predicting lifestyles and emergence of pathogens.</title>
        <authorList>
            <person name="Haridas S."/>
            <person name="Albert R."/>
            <person name="Binder M."/>
            <person name="Bloem J."/>
            <person name="Labutti K."/>
            <person name="Salamov A."/>
            <person name="Andreopoulos B."/>
            <person name="Baker S."/>
            <person name="Barry K."/>
            <person name="Bills G."/>
            <person name="Bluhm B."/>
            <person name="Cannon C."/>
            <person name="Castanera R."/>
            <person name="Culley D."/>
            <person name="Daum C."/>
            <person name="Ezra D."/>
            <person name="Gonzalez J."/>
            <person name="Henrissat B."/>
            <person name="Kuo A."/>
            <person name="Liang C."/>
            <person name="Lipzen A."/>
            <person name="Lutzoni F."/>
            <person name="Magnuson J."/>
            <person name="Mondo S."/>
            <person name="Nolan M."/>
            <person name="Ohm R."/>
            <person name="Pangilinan J."/>
            <person name="Park H.-J."/>
            <person name="Ramirez L."/>
            <person name="Alfaro M."/>
            <person name="Sun H."/>
            <person name="Tritt A."/>
            <person name="Yoshinaga Y."/>
            <person name="Zwiers L.-H."/>
            <person name="Turgeon B."/>
            <person name="Goodwin S."/>
            <person name="Spatafora J."/>
            <person name="Crous P."/>
            <person name="Grigoriev I."/>
        </authorList>
    </citation>
    <scope>NUCLEOTIDE SEQUENCE</scope>
    <source>
        <strain evidence="1">CBS 130266</strain>
    </source>
</reference>
<sequence length="152" mass="17666">MDLYGKKRLFRLVIEDFDLNTTDSFSERAVPYAVKDVFGNKLQELGGSWEESPSLVGHVIQFLRAVPRQVEVHWGHSRIPSESPIHSEKDVWDWSLRSIDDAIAEDLFKPQRNPDTGDWWVVTDGRHTKKELEDGHLETMKGSRDYRLRYGP</sequence>
<proteinExistence type="predicted"/>
<accession>A0A9P4TT84</accession>
<protein>
    <submittedName>
        <fullName evidence="1">Uncharacterized protein</fullName>
    </submittedName>
</protein>
<organism evidence="1 2">
    <name type="scientific">Tothia fuscella</name>
    <dbReference type="NCBI Taxonomy" id="1048955"/>
    <lineage>
        <taxon>Eukaryota</taxon>
        <taxon>Fungi</taxon>
        <taxon>Dikarya</taxon>
        <taxon>Ascomycota</taxon>
        <taxon>Pezizomycotina</taxon>
        <taxon>Dothideomycetes</taxon>
        <taxon>Pleosporomycetidae</taxon>
        <taxon>Venturiales</taxon>
        <taxon>Cylindrosympodiaceae</taxon>
        <taxon>Tothia</taxon>
    </lineage>
</organism>
<name>A0A9P4TT84_9PEZI</name>
<gene>
    <name evidence="1" type="ORF">EJ08DRAFT_703028</name>
</gene>
<comment type="caution">
    <text evidence="1">The sequence shown here is derived from an EMBL/GenBank/DDBJ whole genome shotgun (WGS) entry which is preliminary data.</text>
</comment>
<evidence type="ECO:0000313" key="1">
    <source>
        <dbReference type="EMBL" id="KAF2418749.1"/>
    </source>
</evidence>
<evidence type="ECO:0000313" key="2">
    <source>
        <dbReference type="Proteomes" id="UP000800235"/>
    </source>
</evidence>
<dbReference type="AlphaFoldDB" id="A0A9P4TT84"/>